<dbReference type="Gene3D" id="3.40.50.12780">
    <property type="entry name" value="N-terminal domain of ligase-like"/>
    <property type="match status" value="1"/>
</dbReference>
<dbReference type="Pfam" id="PF13193">
    <property type="entry name" value="AMP-binding_C"/>
    <property type="match status" value="1"/>
</dbReference>
<dbReference type="InterPro" id="IPR020845">
    <property type="entry name" value="AMP-binding_CS"/>
</dbReference>
<proteinExistence type="inferred from homology"/>
<evidence type="ECO:0000256" key="2">
    <source>
        <dbReference type="ARBA" id="ARBA00022598"/>
    </source>
</evidence>
<evidence type="ECO:0000313" key="6">
    <source>
        <dbReference type="Proteomes" id="UP001428817"/>
    </source>
</evidence>
<keyword evidence="2" id="KW-0436">Ligase</keyword>
<dbReference type="Pfam" id="PF00501">
    <property type="entry name" value="AMP-binding"/>
    <property type="match status" value="1"/>
</dbReference>
<dbReference type="Proteomes" id="UP001428817">
    <property type="component" value="Unassembled WGS sequence"/>
</dbReference>
<dbReference type="PANTHER" id="PTHR43201:SF5">
    <property type="entry name" value="MEDIUM-CHAIN ACYL-COA LIGASE ACSF2, MITOCHONDRIAL"/>
    <property type="match status" value="1"/>
</dbReference>
<dbReference type="Gene3D" id="3.30.300.30">
    <property type="match status" value="1"/>
</dbReference>
<dbReference type="InterPro" id="IPR000873">
    <property type="entry name" value="AMP-dep_synth/lig_dom"/>
</dbReference>
<feature type="domain" description="AMP-dependent synthetase/ligase" evidence="3">
    <location>
        <begin position="7"/>
        <end position="355"/>
    </location>
</feature>
<feature type="domain" description="AMP-binding enzyme C-terminal" evidence="4">
    <location>
        <begin position="416"/>
        <end position="491"/>
    </location>
</feature>
<gene>
    <name evidence="5" type="ORF">GCM10023321_62860</name>
</gene>
<dbReference type="InterPro" id="IPR042099">
    <property type="entry name" value="ANL_N_sf"/>
</dbReference>
<dbReference type="PROSITE" id="PS00455">
    <property type="entry name" value="AMP_BINDING"/>
    <property type="match status" value="1"/>
</dbReference>
<evidence type="ECO:0000259" key="4">
    <source>
        <dbReference type="Pfam" id="PF13193"/>
    </source>
</evidence>
<name>A0ABP9QWQ1_9PSEU</name>
<dbReference type="InterPro" id="IPR045851">
    <property type="entry name" value="AMP-bd_C_sf"/>
</dbReference>
<evidence type="ECO:0000259" key="3">
    <source>
        <dbReference type="Pfam" id="PF00501"/>
    </source>
</evidence>
<accession>A0ABP9QWQ1</accession>
<organism evidence="5 6">
    <name type="scientific">Pseudonocardia eucalypti</name>
    <dbReference type="NCBI Taxonomy" id="648755"/>
    <lineage>
        <taxon>Bacteria</taxon>
        <taxon>Bacillati</taxon>
        <taxon>Actinomycetota</taxon>
        <taxon>Actinomycetes</taxon>
        <taxon>Pseudonocardiales</taxon>
        <taxon>Pseudonocardiaceae</taxon>
        <taxon>Pseudonocardia</taxon>
    </lineage>
</organism>
<comment type="similarity">
    <text evidence="1">Belongs to the ATP-dependent AMP-binding enzyme family.</text>
</comment>
<dbReference type="EMBL" id="BAABJP010000039">
    <property type="protein sequence ID" value="GAA5168566.1"/>
    <property type="molecule type" value="Genomic_DNA"/>
</dbReference>
<dbReference type="InterPro" id="IPR025110">
    <property type="entry name" value="AMP-bd_C"/>
</dbReference>
<comment type="caution">
    <text evidence="5">The sequence shown here is derived from an EMBL/GenBank/DDBJ whole genome shotgun (WGS) entry which is preliminary data.</text>
</comment>
<dbReference type="PANTHER" id="PTHR43201">
    <property type="entry name" value="ACYL-COA SYNTHETASE"/>
    <property type="match status" value="1"/>
</dbReference>
<keyword evidence="6" id="KW-1185">Reference proteome</keyword>
<dbReference type="RefSeq" id="WP_185065452.1">
    <property type="nucleotide sequence ID" value="NZ_BAABJP010000039.1"/>
</dbReference>
<protein>
    <submittedName>
        <fullName evidence="5">Acyl-CoA synthetase</fullName>
    </submittedName>
</protein>
<sequence>MTDVMIHCGDRSRSRDEALDRAARVAAGLGKLGVQPGDRVAIVLRNDIEFVELSLAASLAGAIPVPVNWHWKGRELGYLLSDSGAKAAFVHRDLAPVVTDALEQPIPLVEVVPSEALRAAYRLPDELPAVGDLELESWLAGITERVEAPPTPPLSVIYTSGTTGAPKGILRQPMSPQQSGPAIERIFRAFGIQPGMHTMVPAPMYHSAPNAHALFAMAAGLELTIMPRFEPRAFLETVARNKIDHTQMVPTMFVRLLQLSDEEKQAADVSSLRSVVHAAAPCPPDVKRQMIDWWGPIIVEYYGGSETGVVVFCDSEEWLAHPGTVGRALPGCDVKILLPDGSEAPTGTFGEIYLSPGPTWPDFTYIGNDEKRRRMERDGYLTIGDGGHLDEDGFLYLSDRINDMVISGGVNIYPAEIEQFMITLPGVRDVAVFGIPDPEFGEVLAAHVDTDPASSLTEDDLREQVRQNLAGYKVPKVVVIDRNLPREESGKLYKRRIRATYWAN</sequence>
<dbReference type="SUPFAM" id="SSF56801">
    <property type="entry name" value="Acetyl-CoA synthetase-like"/>
    <property type="match status" value="1"/>
</dbReference>
<evidence type="ECO:0000256" key="1">
    <source>
        <dbReference type="ARBA" id="ARBA00006432"/>
    </source>
</evidence>
<evidence type="ECO:0000313" key="5">
    <source>
        <dbReference type="EMBL" id="GAA5168566.1"/>
    </source>
</evidence>
<reference evidence="6" key="1">
    <citation type="journal article" date="2019" name="Int. J. Syst. Evol. Microbiol.">
        <title>The Global Catalogue of Microorganisms (GCM) 10K type strain sequencing project: providing services to taxonomists for standard genome sequencing and annotation.</title>
        <authorList>
            <consortium name="The Broad Institute Genomics Platform"/>
            <consortium name="The Broad Institute Genome Sequencing Center for Infectious Disease"/>
            <person name="Wu L."/>
            <person name="Ma J."/>
        </authorList>
    </citation>
    <scope>NUCLEOTIDE SEQUENCE [LARGE SCALE GENOMIC DNA]</scope>
    <source>
        <strain evidence="6">JCM 18303</strain>
    </source>
</reference>